<dbReference type="STRING" id="1122192.SAMN02745673_01042"/>
<protein>
    <recommendedName>
        <fullName evidence="6">TIGR01777 family protein</fullName>
    </recommendedName>
</protein>
<dbReference type="InterPro" id="IPR001509">
    <property type="entry name" value="Epimerase_deHydtase"/>
</dbReference>
<dbReference type="NCBIfam" id="TIGR01777">
    <property type="entry name" value="yfcH"/>
    <property type="match status" value="1"/>
</dbReference>
<feature type="domain" description="DUF1731" evidence="3">
    <location>
        <begin position="248"/>
        <end position="295"/>
    </location>
</feature>
<dbReference type="AlphaFoldDB" id="A0A1T4MCC0"/>
<dbReference type="Proteomes" id="UP000190637">
    <property type="component" value="Unassembled WGS sequence"/>
</dbReference>
<accession>A0A1T4MCC0</accession>
<dbReference type="InterPro" id="IPR013549">
    <property type="entry name" value="DUF1731"/>
</dbReference>
<gene>
    <name evidence="4" type="ORF">SAMN02745673_01042</name>
</gene>
<dbReference type="InterPro" id="IPR036291">
    <property type="entry name" value="NAD(P)-bd_dom_sf"/>
</dbReference>
<keyword evidence="5" id="KW-1185">Reference proteome</keyword>
<dbReference type="PANTHER" id="PTHR11092">
    <property type="entry name" value="SUGAR NUCLEOTIDE EPIMERASE RELATED"/>
    <property type="match status" value="1"/>
</dbReference>
<organism evidence="4 5">
    <name type="scientific">Marinactinospora thermotolerans DSM 45154</name>
    <dbReference type="NCBI Taxonomy" id="1122192"/>
    <lineage>
        <taxon>Bacteria</taxon>
        <taxon>Bacillati</taxon>
        <taxon>Actinomycetota</taxon>
        <taxon>Actinomycetes</taxon>
        <taxon>Streptosporangiales</taxon>
        <taxon>Nocardiopsidaceae</taxon>
        <taxon>Marinactinospora</taxon>
    </lineage>
</organism>
<sequence>MRIAITGASGLIGTALSRSLTAEGHDVLHLVRRPARTAAEIEWSPEEGRVDTERLAGVEAVVHLAGAPIGPARWTARHRHRVRESRLAGTRTIATVLAAMDTPPRRLLCGSAIGFYGDTGTRSVGEDGPRGTGFLADLVAEWEAQTDPAERAGIPVAHLRTGVVLDRAGGILGATLPLFRLGLGGRLGDGRQYLSWISLADEVGAIRFLLERPDITGPVNLTAPGPVPNAVYTSTLARALHRPALVRVPGALMRAALDGFAEEAVLVSQRVVPERLTASGYSFHHPDIAGALSDIVGR</sequence>
<dbReference type="Pfam" id="PF08338">
    <property type="entry name" value="DUF1731"/>
    <property type="match status" value="1"/>
</dbReference>
<name>A0A1T4MCC0_9ACTN</name>
<dbReference type="Pfam" id="PF01370">
    <property type="entry name" value="Epimerase"/>
    <property type="match status" value="1"/>
</dbReference>
<evidence type="ECO:0008006" key="6">
    <source>
        <dbReference type="Google" id="ProtNLM"/>
    </source>
</evidence>
<dbReference type="RefSeq" id="WP_200813522.1">
    <property type="nucleotide sequence ID" value="NZ_FUWS01000002.1"/>
</dbReference>
<comment type="similarity">
    <text evidence="1">Belongs to the NAD(P)-dependent epimerase/dehydratase family. SDR39U1 subfamily.</text>
</comment>
<evidence type="ECO:0000259" key="2">
    <source>
        <dbReference type="Pfam" id="PF01370"/>
    </source>
</evidence>
<dbReference type="PANTHER" id="PTHR11092:SF0">
    <property type="entry name" value="EPIMERASE FAMILY PROTEIN SDR39U1"/>
    <property type="match status" value="1"/>
</dbReference>
<evidence type="ECO:0000313" key="4">
    <source>
        <dbReference type="EMBL" id="SJZ64525.1"/>
    </source>
</evidence>
<dbReference type="SUPFAM" id="SSF51735">
    <property type="entry name" value="NAD(P)-binding Rossmann-fold domains"/>
    <property type="match status" value="1"/>
</dbReference>
<reference evidence="4 5" key="1">
    <citation type="submission" date="2017-02" db="EMBL/GenBank/DDBJ databases">
        <authorList>
            <person name="Peterson S.W."/>
        </authorList>
    </citation>
    <scope>NUCLEOTIDE SEQUENCE [LARGE SCALE GENOMIC DNA]</scope>
    <source>
        <strain evidence="4 5">DSM 45154</strain>
    </source>
</reference>
<dbReference type="EMBL" id="FUWS01000002">
    <property type="protein sequence ID" value="SJZ64525.1"/>
    <property type="molecule type" value="Genomic_DNA"/>
</dbReference>
<proteinExistence type="inferred from homology"/>
<feature type="domain" description="NAD-dependent epimerase/dehydratase" evidence="2">
    <location>
        <begin position="3"/>
        <end position="121"/>
    </location>
</feature>
<dbReference type="Gene3D" id="3.40.50.720">
    <property type="entry name" value="NAD(P)-binding Rossmann-like Domain"/>
    <property type="match status" value="1"/>
</dbReference>
<evidence type="ECO:0000259" key="3">
    <source>
        <dbReference type="Pfam" id="PF08338"/>
    </source>
</evidence>
<evidence type="ECO:0000313" key="5">
    <source>
        <dbReference type="Proteomes" id="UP000190637"/>
    </source>
</evidence>
<evidence type="ECO:0000256" key="1">
    <source>
        <dbReference type="ARBA" id="ARBA00009353"/>
    </source>
</evidence>
<dbReference type="InterPro" id="IPR010099">
    <property type="entry name" value="SDR39U1"/>
</dbReference>